<organism evidence="1">
    <name type="scientific">marine sediment metagenome</name>
    <dbReference type="NCBI Taxonomy" id="412755"/>
    <lineage>
        <taxon>unclassified sequences</taxon>
        <taxon>metagenomes</taxon>
        <taxon>ecological metagenomes</taxon>
    </lineage>
</organism>
<evidence type="ECO:0000313" key="1">
    <source>
        <dbReference type="EMBL" id="GAH39161.1"/>
    </source>
</evidence>
<dbReference type="EMBL" id="BARU01005631">
    <property type="protein sequence ID" value="GAH39161.1"/>
    <property type="molecule type" value="Genomic_DNA"/>
</dbReference>
<gene>
    <name evidence="1" type="ORF">S03H2_11002</name>
</gene>
<dbReference type="AlphaFoldDB" id="X1F0K9"/>
<protein>
    <submittedName>
        <fullName evidence="1">Uncharacterized protein</fullName>
    </submittedName>
</protein>
<reference evidence="1" key="1">
    <citation type="journal article" date="2014" name="Front. Microbiol.">
        <title>High frequency of phylogenetically diverse reductive dehalogenase-homologous genes in deep subseafloor sedimentary metagenomes.</title>
        <authorList>
            <person name="Kawai M."/>
            <person name="Futagami T."/>
            <person name="Toyoda A."/>
            <person name="Takaki Y."/>
            <person name="Nishi S."/>
            <person name="Hori S."/>
            <person name="Arai W."/>
            <person name="Tsubouchi T."/>
            <person name="Morono Y."/>
            <person name="Uchiyama I."/>
            <person name="Ito T."/>
            <person name="Fujiyama A."/>
            <person name="Inagaki F."/>
            <person name="Takami H."/>
        </authorList>
    </citation>
    <scope>NUCLEOTIDE SEQUENCE</scope>
    <source>
        <strain evidence="1">Expedition CK06-06</strain>
    </source>
</reference>
<proteinExistence type="predicted"/>
<comment type="caution">
    <text evidence="1">The sequence shown here is derived from an EMBL/GenBank/DDBJ whole genome shotgun (WGS) entry which is preliminary data.</text>
</comment>
<accession>X1F0K9</accession>
<sequence>MGDVKQKDRYPQLLHLNKLSMEVVNTYIEEGTNTPVHIGPTGSYVMEILKVYALVEGGFDANAAFTQLQLSKRPQIGLVHFDDEDLIATLQVSFAGT</sequence>
<feature type="non-terminal residue" evidence="1">
    <location>
        <position position="97"/>
    </location>
</feature>
<name>X1F0K9_9ZZZZ</name>